<protein>
    <recommendedName>
        <fullName evidence="3">thioredoxin-dependent peroxiredoxin</fullName>
        <ecNumber evidence="3">1.11.1.24</ecNumber>
    </recommendedName>
    <alternativeName>
        <fullName evidence="9">Thioredoxin peroxidase</fullName>
    </alternativeName>
    <alternativeName>
        <fullName evidence="11">Thioredoxin-dependent peroxiredoxin Bcp</fullName>
    </alternativeName>
</protein>
<dbReference type="Proteomes" id="UP000053784">
    <property type="component" value="Unassembled WGS sequence"/>
</dbReference>
<comment type="catalytic activity">
    <reaction evidence="12">
        <text>a hydroperoxide + [thioredoxin]-dithiol = an alcohol + [thioredoxin]-disulfide + H2O</text>
        <dbReference type="Rhea" id="RHEA:62620"/>
        <dbReference type="Rhea" id="RHEA-COMP:10698"/>
        <dbReference type="Rhea" id="RHEA-COMP:10700"/>
        <dbReference type="ChEBI" id="CHEBI:15377"/>
        <dbReference type="ChEBI" id="CHEBI:29950"/>
        <dbReference type="ChEBI" id="CHEBI:30879"/>
        <dbReference type="ChEBI" id="CHEBI:35924"/>
        <dbReference type="ChEBI" id="CHEBI:50058"/>
        <dbReference type="EC" id="1.11.1.24"/>
    </reaction>
</comment>
<dbReference type="FunFam" id="3.40.30.10:FF:000007">
    <property type="entry name" value="Thioredoxin-dependent thiol peroxidase"/>
    <property type="match status" value="1"/>
</dbReference>
<dbReference type="RefSeq" id="WP_034413272.1">
    <property type="nucleotide sequence ID" value="NZ_JGVK01000006.1"/>
</dbReference>
<dbReference type="PANTHER" id="PTHR42801:SF4">
    <property type="entry name" value="AHPC_TSA FAMILY PROTEIN"/>
    <property type="match status" value="1"/>
</dbReference>
<keyword evidence="6" id="KW-0560">Oxidoreductase</keyword>
<reference evidence="14 15" key="1">
    <citation type="submission" date="2014-03" db="EMBL/GenBank/DDBJ databases">
        <title>Selection and divergence in the genomes of co-occurring obligate luminous symbionts with specific hosts.</title>
        <authorList>
            <person name="Hendry T.A."/>
            <person name="de Wet J.R."/>
            <person name="Dunlap P.V."/>
        </authorList>
    </citation>
    <scope>NUCLEOTIDE SEQUENCE [LARGE SCALE GENOMIC DNA]</scope>
    <source>
        <strain evidence="14 15">Ppalp.1</strain>
    </source>
</reference>
<evidence type="ECO:0000313" key="14">
    <source>
        <dbReference type="EMBL" id="KEY91551.1"/>
    </source>
</evidence>
<feature type="domain" description="Thioredoxin" evidence="13">
    <location>
        <begin position="4"/>
        <end position="156"/>
    </location>
</feature>
<keyword evidence="4 14" id="KW-0575">Peroxidase</keyword>
<name>A0A084CP22_9GAMM</name>
<dbReference type="STRING" id="1179155.CF67_14068"/>
<evidence type="ECO:0000256" key="1">
    <source>
        <dbReference type="ARBA" id="ARBA00003330"/>
    </source>
</evidence>
<dbReference type="CDD" id="cd03017">
    <property type="entry name" value="PRX_BCP"/>
    <property type="match status" value="1"/>
</dbReference>
<dbReference type="GO" id="GO:0005737">
    <property type="term" value="C:cytoplasm"/>
    <property type="evidence" value="ECO:0007669"/>
    <property type="project" value="TreeGrafter"/>
</dbReference>
<dbReference type="InterPro" id="IPR050924">
    <property type="entry name" value="Peroxiredoxin_BCP/PrxQ"/>
</dbReference>
<organism evidence="14 15">
    <name type="scientific">Candidatus Photodesmus blepharonis</name>
    <dbReference type="NCBI Taxonomy" id="1179155"/>
    <lineage>
        <taxon>Bacteria</taxon>
        <taxon>Pseudomonadati</taxon>
        <taxon>Pseudomonadota</taxon>
        <taxon>Gammaproteobacteria</taxon>
        <taxon>Vibrionales</taxon>
        <taxon>Vibrionaceae</taxon>
        <taxon>Candidatus Photodesmus</taxon>
    </lineage>
</organism>
<evidence type="ECO:0000256" key="5">
    <source>
        <dbReference type="ARBA" id="ARBA00022862"/>
    </source>
</evidence>
<keyword evidence="5" id="KW-0049">Antioxidant</keyword>
<sequence>MRTLKSGVVAPDFFLLNQDGKTVSLSGFLDKKVLLYFYPKAMSPGCTLQAKCLRDVKTKLEMYGVTILGISTDPVECLRKFIEHNNLTFTLLSDENHIVAEQFGVWGKKKFMGKIYDGLYRFSFLIDKQGMVEHIFKGFKIKSHHKMILDYLEKNR</sequence>
<evidence type="ECO:0000256" key="7">
    <source>
        <dbReference type="ARBA" id="ARBA00023157"/>
    </source>
</evidence>
<dbReference type="Pfam" id="PF00578">
    <property type="entry name" value="AhpC-TSA"/>
    <property type="match status" value="1"/>
</dbReference>
<evidence type="ECO:0000256" key="9">
    <source>
        <dbReference type="ARBA" id="ARBA00032824"/>
    </source>
</evidence>
<dbReference type="AlphaFoldDB" id="A0A084CP22"/>
<evidence type="ECO:0000256" key="11">
    <source>
        <dbReference type="ARBA" id="ARBA00042639"/>
    </source>
</evidence>
<evidence type="ECO:0000256" key="4">
    <source>
        <dbReference type="ARBA" id="ARBA00022559"/>
    </source>
</evidence>
<dbReference type="InterPro" id="IPR036249">
    <property type="entry name" value="Thioredoxin-like_sf"/>
</dbReference>
<keyword evidence="7" id="KW-1015">Disulfide bond</keyword>
<evidence type="ECO:0000313" key="15">
    <source>
        <dbReference type="Proteomes" id="UP000053784"/>
    </source>
</evidence>
<dbReference type="GO" id="GO:0008379">
    <property type="term" value="F:thioredoxin peroxidase activity"/>
    <property type="evidence" value="ECO:0007669"/>
    <property type="project" value="TreeGrafter"/>
</dbReference>
<evidence type="ECO:0000256" key="12">
    <source>
        <dbReference type="ARBA" id="ARBA00049091"/>
    </source>
</evidence>
<evidence type="ECO:0000256" key="2">
    <source>
        <dbReference type="ARBA" id="ARBA00011245"/>
    </source>
</evidence>
<dbReference type="SUPFAM" id="SSF52833">
    <property type="entry name" value="Thioredoxin-like"/>
    <property type="match status" value="1"/>
</dbReference>
<dbReference type="InterPro" id="IPR013766">
    <property type="entry name" value="Thioredoxin_domain"/>
</dbReference>
<dbReference type="PANTHER" id="PTHR42801">
    <property type="entry name" value="THIOREDOXIN-DEPENDENT PEROXIDE REDUCTASE"/>
    <property type="match status" value="1"/>
</dbReference>
<evidence type="ECO:0000256" key="3">
    <source>
        <dbReference type="ARBA" id="ARBA00013017"/>
    </source>
</evidence>
<dbReference type="PROSITE" id="PS51352">
    <property type="entry name" value="THIOREDOXIN_2"/>
    <property type="match status" value="1"/>
</dbReference>
<evidence type="ECO:0000256" key="8">
    <source>
        <dbReference type="ARBA" id="ARBA00023284"/>
    </source>
</evidence>
<evidence type="ECO:0000256" key="6">
    <source>
        <dbReference type="ARBA" id="ARBA00023002"/>
    </source>
</evidence>
<comment type="caution">
    <text evidence="14">The sequence shown here is derived from an EMBL/GenBank/DDBJ whole genome shotgun (WGS) entry which is preliminary data.</text>
</comment>
<comment type="function">
    <text evidence="1">Thiol-specific peroxidase that catalyzes the reduction of hydrogen peroxide and organic hydroperoxides to water and alcohols, respectively. Plays a role in cell protection against oxidative stress by detoxifying peroxides and as sensor of hydrogen peroxide-mediated signaling events.</text>
</comment>
<dbReference type="eggNOG" id="COG1225">
    <property type="taxonomic scope" value="Bacteria"/>
</dbReference>
<comment type="subunit">
    <text evidence="2">Monomer.</text>
</comment>
<dbReference type="Gene3D" id="3.40.30.10">
    <property type="entry name" value="Glutaredoxin"/>
    <property type="match status" value="1"/>
</dbReference>
<accession>A0A084CP22</accession>
<dbReference type="EMBL" id="JGVK01000006">
    <property type="protein sequence ID" value="KEY91551.1"/>
    <property type="molecule type" value="Genomic_DNA"/>
</dbReference>
<evidence type="ECO:0000259" key="13">
    <source>
        <dbReference type="PROSITE" id="PS51352"/>
    </source>
</evidence>
<comment type="similarity">
    <text evidence="10">Belongs to the peroxiredoxin family. BCP/PrxQ subfamily.</text>
</comment>
<dbReference type="OrthoDB" id="9812811at2"/>
<dbReference type="NCBIfam" id="NF006960">
    <property type="entry name" value="PRK09437.1"/>
    <property type="match status" value="1"/>
</dbReference>
<dbReference type="GO" id="GO:0034599">
    <property type="term" value="P:cellular response to oxidative stress"/>
    <property type="evidence" value="ECO:0007669"/>
    <property type="project" value="TreeGrafter"/>
</dbReference>
<proteinExistence type="inferred from homology"/>
<dbReference type="InterPro" id="IPR000866">
    <property type="entry name" value="AhpC/TSA"/>
</dbReference>
<gene>
    <name evidence="14" type="ORF">CF67_14068</name>
</gene>
<keyword evidence="8" id="KW-0676">Redox-active center</keyword>
<evidence type="ECO:0000256" key="10">
    <source>
        <dbReference type="ARBA" id="ARBA00038489"/>
    </source>
</evidence>
<keyword evidence="15" id="KW-1185">Reference proteome</keyword>
<dbReference type="GO" id="GO:0045454">
    <property type="term" value="P:cell redox homeostasis"/>
    <property type="evidence" value="ECO:0007669"/>
    <property type="project" value="TreeGrafter"/>
</dbReference>
<dbReference type="EC" id="1.11.1.24" evidence="3"/>